<gene>
    <name evidence="7" type="ORF">OCBIM_22009269mg</name>
</gene>
<organism evidence="7">
    <name type="scientific">Octopus bimaculoides</name>
    <name type="common">California two-spotted octopus</name>
    <dbReference type="NCBI Taxonomy" id="37653"/>
    <lineage>
        <taxon>Eukaryota</taxon>
        <taxon>Metazoa</taxon>
        <taxon>Spiralia</taxon>
        <taxon>Lophotrochozoa</taxon>
        <taxon>Mollusca</taxon>
        <taxon>Cephalopoda</taxon>
        <taxon>Coleoidea</taxon>
        <taxon>Octopodiformes</taxon>
        <taxon>Octopoda</taxon>
        <taxon>Incirrata</taxon>
        <taxon>Octopodidae</taxon>
        <taxon>Octopus</taxon>
    </lineage>
</organism>
<keyword evidence="5" id="KW-0675">Receptor</keyword>
<name>A0A0L8FSD6_OCTBM</name>
<feature type="transmembrane region" description="Helical" evidence="6">
    <location>
        <begin position="81"/>
        <end position="103"/>
    </location>
</feature>
<evidence type="ECO:0000256" key="3">
    <source>
        <dbReference type="ARBA" id="ARBA00022989"/>
    </source>
</evidence>
<feature type="transmembrane region" description="Helical" evidence="6">
    <location>
        <begin position="375"/>
        <end position="393"/>
    </location>
</feature>
<evidence type="ECO:0000313" key="7">
    <source>
        <dbReference type="EMBL" id="KOF67578.1"/>
    </source>
</evidence>
<keyword evidence="4 6" id="KW-0472">Membrane</keyword>
<evidence type="ECO:0008006" key="8">
    <source>
        <dbReference type="Google" id="ProtNLM"/>
    </source>
</evidence>
<reference evidence="7" key="1">
    <citation type="submission" date="2015-07" db="EMBL/GenBank/DDBJ databases">
        <title>MeaNS - Measles Nucleotide Surveillance Program.</title>
        <authorList>
            <person name="Tran T."/>
            <person name="Druce J."/>
        </authorList>
    </citation>
    <scope>NUCLEOTIDE SEQUENCE</scope>
    <source>
        <strain evidence="7">UCB-OBI-ISO-001</strain>
        <tissue evidence="7">Gonad</tissue>
    </source>
</reference>
<dbReference type="GO" id="GO:0016020">
    <property type="term" value="C:membrane"/>
    <property type="evidence" value="ECO:0007669"/>
    <property type="project" value="UniProtKB-SubCell"/>
</dbReference>
<sequence length="413" mass="47653">MPKFIHFICGNSRINIDSTQRCKVFSHTIDIAPPNLQNHSTSNYTKTTIYKSIRILILSMKICGMCFERCNISHSSILWKFYSLFIGAILLFNIFRCTITYGIGGIYDEGLFIRLQWLIWSLENLIKLIVFLVIFYKEDRIPALFIMMDKTASLGYSKSVKRFLSIVISLSIIAPLICCFLHLMLHFCSGYVSKLLMDAMWPKYLNKYFANWVEMCFDLFIIYINSSICSSSVGIFVFLCYFVINNMQKLKQNMNEELNTASLHYRNLGKHRQVFQGLCDTIYQLDKCFMHFLLLSLIAEVPLFCVMFYHLIFFAKVSAFIFLSIVINVTMLLYLYTLLFFPAKLNAELLMFVNQLSGPDIGLTACDIIVITRQTLLTVAGMLVTYFILMVQFRDSAETKLSLCMCSNSANPT</sequence>
<evidence type="ECO:0000256" key="2">
    <source>
        <dbReference type="ARBA" id="ARBA00022692"/>
    </source>
</evidence>
<protein>
    <recommendedName>
        <fullName evidence="8">Gustatory receptor</fullName>
    </recommendedName>
</protein>
<dbReference type="GO" id="GO:0038023">
    <property type="term" value="F:signaling receptor activity"/>
    <property type="evidence" value="ECO:0007669"/>
    <property type="project" value="UniProtKB-ARBA"/>
</dbReference>
<keyword evidence="2 6" id="KW-0812">Transmembrane</keyword>
<evidence type="ECO:0000256" key="6">
    <source>
        <dbReference type="SAM" id="Phobius"/>
    </source>
</evidence>
<dbReference type="EMBL" id="KQ426944">
    <property type="protein sequence ID" value="KOF67578.1"/>
    <property type="molecule type" value="Genomic_DNA"/>
</dbReference>
<evidence type="ECO:0000256" key="4">
    <source>
        <dbReference type="ARBA" id="ARBA00023136"/>
    </source>
</evidence>
<dbReference type="PANTHER" id="PTHR21421:SF29">
    <property type="entry name" value="GUSTATORY RECEPTOR 5A FOR TREHALOSE-RELATED"/>
    <property type="match status" value="1"/>
</dbReference>
<proteinExistence type="predicted"/>
<dbReference type="PANTHER" id="PTHR21421">
    <property type="entry name" value="GUSTATORY RECEPTOR"/>
    <property type="match status" value="1"/>
</dbReference>
<accession>A0A0L8FSD6</accession>
<feature type="transmembrane region" description="Helical" evidence="6">
    <location>
        <begin position="220"/>
        <end position="244"/>
    </location>
</feature>
<feature type="transmembrane region" description="Helical" evidence="6">
    <location>
        <begin position="163"/>
        <end position="185"/>
    </location>
</feature>
<evidence type="ECO:0000256" key="1">
    <source>
        <dbReference type="ARBA" id="ARBA00004141"/>
    </source>
</evidence>
<feature type="transmembrane region" description="Helical" evidence="6">
    <location>
        <begin position="115"/>
        <end position="136"/>
    </location>
</feature>
<keyword evidence="3 6" id="KW-1133">Transmembrane helix</keyword>
<dbReference type="GO" id="GO:0051606">
    <property type="term" value="P:detection of stimulus"/>
    <property type="evidence" value="ECO:0007669"/>
    <property type="project" value="UniProtKB-ARBA"/>
</dbReference>
<dbReference type="AlphaFoldDB" id="A0A0L8FSD6"/>
<feature type="transmembrane region" description="Helical" evidence="6">
    <location>
        <begin position="319"/>
        <end position="341"/>
    </location>
</feature>
<feature type="transmembrane region" description="Helical" evidence="6">
    <location>
        <begin position="292"/>
        <end position="313"/>
    </location>
</feature>
<dbReference type="GO" id="GO:0007606">
    <property type="term" value="P:sensory perception of chemical stimulus"/>
    <property type="evidence" value="ECO:0007669"/>
    <property type="project" value="TreeGrafter"/>
</dbReference>
<comment type="subcellular location">
    <subcellularLocation>
        <location evidence="1">Membrane</location>
        <topology evidence="1">Multi-pass membrane protein</topology>
    </subcellularLocation>
</comment>
<evidence type="ECO:0000256" key="5">
    <source>
        <dbReference type="ARBA" id="ARBA00023170"/>
    </source>
</evidence>